<evidence type="ECO:0000313" key="1">
    <source>
        <dbReference type="EMBL" id="KAJ0962165.1"/>
    </source>
</evidence>
<reference evidence="1" key="2">
    <citation type="journal article" date="2022" name="Hortic Res">
        <title>The genome of Dioscorea zingiberensis sheds light on the biosynthesis, origin and evolution of the medicinally important diosgenin saponins.</title>
        <authorList>
            <person name="Li Y."/>
            <person name="Tan C."/>
            <person name="Li Z."/>
            <person name="Guo J."/>
            <person name="Li S."/>
            <person name="Chen X."/>
            <person name="Wang C."/>
            <person name="Dai X."/>
            <person name="Yang H."/>
            <person name="Song W."/>
            <person name="Hou L."/>
            <person name="Xu J."/>
            <person name="Tong Z."/>
            <person name="Xu A."/>
            <person name="Yuan X."/>
            <person name="Wang W."/>
            <person name="Yang Q."/>
            <person name="Chen L."/>
            <person name="Sun Z."/>
            <person name="Wang K."/>
            <person name="Pan B."/>
            <person name="Chen J."/>
            <person name="Bao Y."/>
            <person name="Liu F."/>
            <person name="Qi X."/>
            <person name="Gang D.R."/>
            <person name="Wen J."/>
            <person name="Li J."/>
        </authorList>
    </citation>
    <scope>NUCLEOTIDE SEQUENCE</scope>
    <source>
        <strain evidence="1">Dzin_1.0</strain>
    </source>
</reference>
<evidence type="ECO:0000313" key="2">
    <source>
        <dbReference type="Proteomes" id="UP001085076"/>
    </source>
</evidence>
<proteinExistence type="predicted"/>
<sequence>MPHSEEFKKKLLLYIIGTIVRPTGNVHITTTYLSLLPNLDDIRNLNWAKYAFEGMLAAVRTYKSGKVKGVKNKHIGGCIWLLQHMAMGIIHQPLVDRQLPRVSHWTTTLITRVVKHITQRGGVGARTISVFTPLDGTTSHTGVPHREGQEESSLRTEFNALKRDFENLRTHGILTLTDIRQEVGDMVYGQLAAIRDATVDAMKKEFASMKNKMAEM</sequence>
<evidence type="ECO:0008006" key="3">
    <source>
        <dbReference type="Google" id="ProtNLM"/>
    </source>
</evidence>
<protein>
    <recommendedName>
        <fullName evidence="3">Aminotransferase-like plant mobile domain-containing protein</fullName>
    </recommendedName>
</protein>
<dbReference type="PANTHER" id="PTHR34835">
    <property type="entry name" value="OS07G0283600 PROTEIN-RELATED"/>
    <property type="match status" value="1"/>
</dbReference>
<keyword evidence="2" id="KW-1185">Reference proteome</keyword>
<dbReference type="AlphaFoldDB" id="A0A9D5BWV8"/>
<dbReference type="Proteomes" id="UP001085076">
    <property type="component" value="Miscellaneous, Linkage group lg10"/>
</dbReference>
<accession>A0A9D5BWV8</accession>
<organism evidence="1 2">
    <name type="scientific">Dioscorea zingiberensis</name>
    <dbReference type="NCBI Taxonomy" id="325984"/>
    <lineage>
        <taxon>Eukaryota</taxon>
        <taxon>Viridiplantae</taxon>
        <taxon>Streptophyta</taxon>
        <taxon>Embryophyta</taxon>
        <taxon>Tracheophyta</taxon>
        <taxon>Spermatophyta</taxon>
        <taxon>Magnoliopsida</taxon>
        <taxon>Liliopsida</taxon>
        <taxon>Dioscoreales</taxon>
        <taxon>Dioscoreaceae</taxon>
        <taxon>Dioscorea</taxon>
    </lineage>
</organism>
<reference evidence="1" key="1">
    <citation type="submission" date="2021-03" db="EMBL/GenBank/DDBJ databases">
        <authorList>
            <person name="Li Z."/>
            <person name="Yang C."/>
        </authorList>
    </citation>
    <scope>NUCLEOTIDE SEQUENCE</scope>
    <source>
        <strain evidence="1">Dzin_1.0</strain>
        <tissue evidence="1">Leaf</tissue>
    </source>
</reference>
<name>A0A9D5BWV8_9LILI</name>
<comment type="caution">
    <text evidence="1">The sequence shown here is derived from an EMBL/GenBank/DDBJ whole genome shotgun (WGS) entry which is preliminary data.</text>
</comment>
<gene>
    <name evidence="1" type="ORF">J5N97_029993</name>
</gene>
<dbReference type="EMBL" id="JAGGNH010000010">
    <property type="protein sequence ID" value="KAJ0962165.1"/>
    <property type="molecule type" value="Genomic_DNA"/>
</dbReference>